<keyword evidence="5 12" id="KW-0235">DNA replication</keyword>
<dbReference type="InterPro" id="IPR013264">
    <property type="entry name" value="DNAG_N"/>
</dbReference>
<evidence type="ECO:0000256" key="9">
    <source>
        <dbReference type="ARBA" id="ARBA00022842"/>
    </source>
</evidence>
<evidence type="ECO:0000256" key="10">
    <source>
        <dbReference type="ARBA" id="ARBA00023125"/>
    </source>
</evidence>
<dbReference type="GO" id="GO:0006269">
    <property type="term" value="P:DNA replication, synthesis of primer"/>
    <property type="evidence" value="ECO:0007669"/>
    <property type="project" value="UniProtKB-UniRule"/>
</dbReference>
<feature type="domain" description="Toprim" evidence="15">
    <location>
        <begin position="253"/>
        <end position="334"/>
    </location>
</feature>
<evidence type="ECO:0000313" key="16">
    <source>
        <dbReference type="EMBL" id="SIP99642.1"/>
    </source>
</evidence>
<comment type="catalytic activity">
    <reaction evidence="12">
        <text>ssDNA + n NTP = ssDNA/pppN(pN)n-1 hybrid + (n-1) diphosphate.</text>
        <dbReference type="EC" id="2.7.7.101"/>
    </reaction>
</comment>
<reference evidence="17" key="1">
    <citation type="submission" date="2017-01" db="EMBL/GenBank/DDBJ databases">
        <authorList>
            <person name="Varghese N."/>
            <person name="Submissions S."/>
        </authorList>
    </citation>
    <scope>NUCLEOTIDE SEQUENCE [LARGE SCALE GENOMIC DNA]</scope>
    <source>
        <strain evidence="17">ASpG1</strain>
    </source>
</reference>
<name>A0A1N6P651_9SPIO</name>
<dbReference type="RefSeq" id="WP_076487687.1">
    <property type="nucleotide sequence ID" value="NZ_FTMS01000002.1"/>
</dbReference>
<evidence type="ECO:0000256" key="5">
    <source>
        <dbReference type="ARBA" id="ARBA00022705"/>
    </source>
</evidence>
<evidence type="ECO:0000256" key="7">
    <source>
        <dbReference type="ARBA" id="ARBA00022771"/>
    </source>
</evidence>
<keyword evidence="10 12" id="KW-0238">DNA-binding</keyword>
<dbReference type="GO" id="GO:0003899">
    <property type="term" value="F:DNA-directed RNA polymerase activity"/>
    <property type="evidence" value="ECO:0007669"/>
    <property type="project" value="UniProtKB-UniRule"/>
</dbReference>
<evidence type="ECO:0000256" key="13">
    <source>
        <dbReference type="PIRNR" id="PIRNR002811"/>
    </source>
</evidence>
<evidence type="ECO:0000259" key="15">
    <source>
        <dbReference type="PROSITE" id="PS50880"/>
    </source>
</evidence>
<dbReference type="SMART" id="SM00493">
    <property type="entry name" value="TOPRIM"/>
    <property type="match status" value="1"/>
</dbReference>
<dbReference type="CDD" id="cd03364">
    <property type="entry name" value="TOPRIM_DnaG_primases"/>
    <property type="match status" value="1"/>
</dbReference>
<keyword evidence="4 12" id="KW-0548">Nucleotidyltransferase</keyword>
<keyword evidence="8 13" id="KW-0862">Zinc</keyword>
<sequence length="594" mass="67862">MKYSRELLQRIRDRLDLVEVVSAYTSLKQKGDRWWGLSPFKTEKTPSFTVKPQEGFYYCFATQKGGDLFSFIAEMEGISFPETVAFLAEKAGIPLSEEEEPDPQEKDRVALYELYKRVTRTFSWLLGEPAGAAAARYLEERGIGGEACKTFELGYAPDSRSWLYRFLRSKSYSPDFLQKSGLFSKKHSQYPLFRDRIIFPIADNRGRVVAFGGRSMNPEDRAKYMNSPDTLIYNKKQVLYGLPQALETLRSTRCVYIAEGYTDVIALHQSGIKNVVAPLGTALTEEQVRLLKRWVHEVVLVFDADSAGIEASFRAALIVEKMELGCYVLSMESGRDPADIYRTEGAEELRKKALDRVPAFEYLLAMASRDFDPQNDRSRDLLLRKVFPYITMVKSEVRREAMLEQASHVVRVSAGAIRADLQRWISGNTAPSHRRGQGQVGERGTGPTERKQRRDYTLVLACMQRSELFVYLRQSVTSEDVSDPDARRLFLLADDSLRHEEPLPQGVLDRLQEDPLREEVLLRLTSGEYQGWSEKDIDGAVRNIHVRKLEAKQRELESAIRAVTTSDPQKMRHLLEQKIVVDQELLQVKARSDD</sequence>
<comment type="subunit">
    <text evidence="12">Monomer. Interacts with DnaB.</text>
</comment>
<dbReference type="PIRSF" id="PIRSF002811">
    <property type="entry name" value="DnaG"/>
    <property type="match status" value="1"/>
</dbReference>
<dbReference type="GO" id="GO:0008270">
    <property type="term" value="F:zinc ion binding"/>
    <property type="evidence" value="ECO:0007669"/>
    <property type="project" value="UniProtKB-KW"/>
</dbReference>
<keyword evidence="11 12" id="KW-0804">Transcription</keyword>
<dbReference type="EMBL" id="FTMS01000002">
    <property type="protein sequence ID" value="SIP99642.1"/>
    <property type="molecule type" value="Genomic_DNA"/>
</dbReference>
<comment type="similarity">
    <text evidence="12 13">Belongs to the DnaG primase family.</text>
</comment>
<proteinExistence type="inferred from homology"/>
<dbReference type="InterPro" id="IPR030846">
    <property type="entry name" value="DnaG_bac"/>
</dbReference>
<keyword evidence="2 12" id="KW-0639">Primosome</keyword>
<dbReference type="PROSITE" id="PS50880">
    <property type="entry name" value="TOPRIM"/>
    <property type="match status" value="1"/>
</dbReference>
<evidence type="ECO:0000256" key="11">
    <source>
        <dbReference type="ARBA" id="ARBA00023163"/>
    </source>
</evidence>
<comment type="function">
    <text evidence="12 13">RNA polymerase that catalyzes the synthesis of short RNA molecules used as primers for DNA polymerase during DNA replication.</text>
</comment>
<dbReference type="InterPro" id="IPR037068">
    <property type="entry name" value="DNA_primase_core_N_sf"/>
</dbReference>
<dbReference type="AlphaFoldDB" id="A0A1N6P651"/>
<dbReference type="Pfam" id="PF08275">
    <property type="entry name" value="DNAG_N"/>
    <property type="match status" value="1"/>
</dbReference>
<dbReference type="InterPro" id="IPR036977">
    <property type="entry name" value="DNA_primase_Znf_CHC2"/>
</dbReference>
<dbReference type="Proteomes" id="UP000186400">
    <property type="component" value="Unassembled WGS sequence"/>
</dbReference>
<dbReference type="InterPro" id="IPR006171">
    <property type="entry name" value="TOPRIM_dom"/>
</dbReference>
<dbReference type="InterPro" id="IPR006295">
    <property type="entry name" value="DNA_primase_DnaG"/>
</dbReference>
<accession>A0A1N6P651</accession>
<dbReference type="GO" id="GO:0000428">
    <property type="term" value="C:DNA-directed RNA polymerase complex"/>
    <property type="evidence" value="ECO:0007669"/>
    <property type="project" value="UniProtKB-KW"/>
</dbReference>
<comment type="caution">
    <text evidence="12">Lacks conserved residue(s) required for the propagation of feature annotation.</text>
</comment>
<dbReference type="Gene3D" id="3.40.1360.10">
    <property type="match status" value="1"/>
</dbReference>
<keyword evidence="3 12" id="KW-0808">Transferase</keyword>
<dbReference type="InterPro" id="IPR034151">
    <property type="entry name" value="TOPRIM_DnaG_bac"/>
</dbReference>
<evidence type="ECO:0000313" key="17">
    <source>
        <dbReference type="Proteomes" id="UP000186400"/>
    </source>
</evidence>
<dbReference type="InterPro" id="IPR016136">
    <property type="entry name" value="DNA_helicase_N/primase_C"/>
</dbReference>
<dbReference type="PANTHER" id="PTHR30313:SF2">
    <property type="entry name" value="DNA PRIMASE"/>
    <property type="match status" value="1"/>
</dbReference>
<keyword evidence="17" id="KW-1185">Reference proteome</keyword>
<dbReference type="OrthoDB" id="9803773at2"/>
<dbReference type="Pfam" id="PF13662">
    <property type="entry name" value="Toprim_4"/>
    <property type="match status" value="1"/>
</dbReference>
<evidence type="ECO:0000256" key="4">
    <source>
        <dbReference type="ARBA" id="ARBA00022695"/>
    </source>
</evidence>
<dbReference type="EC" id="2.7.7.101" evidence="12"/>
<comment type="cofactor">
    <cofactor evidence="13">
        <name>Zn(2+)</name>
        <dbReference type="ChEBI" id="CHEBI:29105"/>
    </cofactor>
    <text evidence="13">Binds 1 zinc ion per monomer.</text>
</comment>
<dbReference type="STRING" id="159291.SAMN05920897_102140"/>
<feature type="region of interest" description="Disordered" evidence="14">
    <location>
        <begin position="428"/>
        <end position="452"/>
    </location>
</feature>
<evidence type="ECO:0000256" key="6">
    <source>
        <dbReference type="ARBA" id="ARBA00022723"/>
    </source>
</evidence>
<dbReference type="GO" id="GO:1990077">
    <property type="term" value="C:primosome complex"/>
    <property type="evidence" value="ECO:0007669"/>
    <property type="project" value="UniProtKB-KW"/>
</dbReference>
<evidence type="ECO:0000256" key="14">
    <source>
        <dbReference type="SAM" id="MobiDB-lite"/>
    </source>
</evidence>
<dbReference type="NCBIfam" id="TIGR01391">
    <property type="entry name" value="dnaG"/>
    <property type="match status" value="1"/>
</dbReference>
<dbReference type="InterPro" id="IPR050219">
    <property type="entry name" value="DnaG_primase"/>
</dbReference>
<dbReference type="Pfam" id="PF01807">
    <property type="entry name" value="Zn_ribbon_DnaG"/>
    <property type="match status" value="1"/>
</dbReference>
<dbReference type="SUPFAM" id="SSF56731">
    <property type="entry name" value="DNA primase core"/>
    <property type="match status" value="1"/>
</dbReference>
<dbReference type="SUPFAM" id="SSF57783">
    <property type="entry name" value="Zinc beta-ribbon"/>
    <property type="match status" value="1"/>
</dbReference>
<keyword evidence="6 13" id="KW-0479">Metal-binding</keyword>
<dbReference type="HAMAP" id="MF_00974">
    <property type="entry name" value="DNA_primase_DnaG"/>
    <property type="match status" value="1"/>
</dbReference>
<evidence type="ECO:0000256" key="3">
    <source>
        <dbReference type="ARBA" id="ARBA00022679"/>
    </source>
</evidence>
<evidence type="ECO:0000256" key="8">
    <source>
        <dbReference type="ARBA" id="ARBA00022833"/>
    </source>
</evidence>
<dbReference type="PANTHER" id="PTHR30313">
    <property type="entry name" value="DNA PRIMASE"/>
    <property type="match status" value="1"/>
</dbReference>
<gene>
    <name evidence="12" type="primary">dnaG</name>
    <name evidence="16" type="ORF">SAMN05920897_102140</name>
</gene>
<evidence type="ECO:0000256" key="1">
    <source>
        <dbReference type="ARBA" id="ARBA00022478"/>
    </source>
</evidence>
<dbReference type="Gene3D" id="1.10.860.10">
    <property type="entry name" value="DNAb Helicase, Chain A"/>
    <property type="match status" value="1"/>
</dbReference>
<organism evidence="16 17">
    <name type="scientific">Alkalispirochaeta americana</name>
    <dbReference type="NCBI Taxonomy" id="159291"/>
    <lineage>
        <taxon>Bacteria</taxon>
        <taxon>Pseudomonadati</taxon>
        <taxon>Spirochaetota</taxon>
        <taxon>Spirochaetia</taxon>
        <taxon>Spirochaetales</taxon>
        <taxon>Spirochaetaceae</taxon>
        <taxon>Alkalispirochaeta</taxon>
    </lineage>
</organism>
<keyword evidence="7" id="KW-0863">Zinc-finger</keyword>
<keyword evidence="9" id="KW-0460">Magnesium</keyword>
<protein>
    <recommendedName>
        <fullName evidence="12 13">DNA primase</fullName>
        <ecNumber evidence="12">2.7.7.101</ecNumber>
    </recommendedName>
</protein>
<evidence type="ECO:0000256" key="12">
    <source>
        <dbReference type="HAMAP-Rule" id="MF_00974"/>
    </source>
</evidence>
<dbReference type="InterPro" id="IPR002694">
    <property type="entry name" value="Znf_CHC2"/>
</dbReference>
<dbReference type="GO" id="GO:0005737">
    <property type="term" value="C:cytoplasm"/>
    <property type="evidence" value="ECO:0007669"/>
    <property type="project" value="TreeGrafter"/>
</dbReference>
<evidence type="ECO:0000256" key="2">
    <source>
        <dbReference type="ARBA" id="ARBA00022515"/>
    </source>
</evidence>
<keyword evidence="1 12" id="KW-0240">DNA-directed RNA polymerase</keyword>
<dbReference type="Gene3D" id="3.90.580.10">
    <property type="entry name" value="Zinc finger, CHC2-type domain"/>
    <property type="match status" value="1"/>
</dbReference>
<dbReference type="Gene3D" id="3.90.980.10">
    <property type="entry name" value="DNA primase, catalytic core, N-terminal domain"/>
    <property type="match status" value="1"/>
</dbReference>
<dbReference type="SMART" id="SM00400">
    <property type="entry name" value="ZnF_CHCC"/>
    <property type="match status" value="1"/>
</dbReference>
<dbReference type="GO" id="GO:0003677">
    <property type="term" value="F:DNA binding"/>
    <property type="evidence" value="ECO:0007669"/>
    <property type="project" value="UniProtKB-KW"/>
</dbReference>